<dbReference type="FunFam" id="3.30.300.70:FF:000001">
    <property type="entry name" value="Ribosome maturation factor RimP"/>
    <property type="match status" value="1"/>
</dbReference>
<dbReference type="SUPFAM" id="SSF74942">
    <property type="entry name" value="YhbC-like, C-terminal domain"/>
    <property type="match status" value="1"/>
</dbReference>
<comment type="similarity">
    <text evidence="3">Belongs to the RimP family.</text>
</comment>
<dbReference type="EMBL" id="LNVX01000291">
    <property type="protein sequence ID" value="OEG70650.1"/>
    <property type="molecule type" value="Genomic_DNA"/>
</dbReference>
<dbReference type="InterPro" id="IPR003728">
    <property type="entry name" value="Ribosome_maturation_RimP"/>
</dbReference>
<dbReference type="GO" id="GO:0006412">
    <property type="term" value="P:translation"/>
    <property type="evidence" value="ECO:0007669"/>
    <property type="project" value="TreeGrafter"/>
</dbReference>
<comment type="subcellular location">
    <subcellularLocation>
        <location evidence="3">Cytoplasm</location>
    </subcellularLocation>
</comment>
<dbReference type="Gene3D" id="2.30.30.180">
    <property type="entry name" value="Ribosome maturation factor RimP, C-terminal domain"/>
    <property type="match status" value="1"/>
</dbReference>
<dbReference type="Proteomes" id="UP000095237">
    <property type="component" value="Unassembled WGS sequence"/>
</dbReference>
<dbReference type="Pfam" id="PF02576">
    <property type="entry name" value="RimP_N"/>
    <property type="match status" value="1"/>
</dbReference>
<evidence type="ECO:0000256" key="3">
    <source>
        <dbReference type="HAMAP-Rule" id="MF_01077"/>
    </source>
</evidence>
<evidence type="ECO:0000256" key="1">
    <source>
        <dbReference type="ARBA" id="ARBA00022490"/>
    </source>
</evidence>
<dbReference type="Gene3D" id="3.30.300.70">
    <property type="entry name" value="RimP-like superfamily, N-terminal"/>
    <property type="match status" value="1"/>
</dbReference>
<dbReference type="GO" id="GO:0005829">
    <property type="term" value="C:cytosol"/>
    <property type="evidence" value="ECO:0007669"/>
    <property type="project" value="TreeGrafter"/>
</dbReference>
<evidence type="ECO:0000313" key="6">
    <source>
        <dbReference type="EMBL" id="OEG70650.1"/>
    </source>
</evidence>
<dbReference type="CDD" id="cd01734">
    <property type="entry name" value="YlxS_C"/>
    <property type="match status" value="1"/>
</dbReference>
<reference evidence="6 7" key="1">
    <citation type="submission" date="2015-11" db="EMBL/GenBank/DDBJ databases">
        <title>Evidence for parallel genomic evolution in an endosymbiosis of termite gut flagellates.</title>
        <authorList>
            <person name="Zheng H."/>
        </authorList>
    </citation>
    <scope>NUCLEOTIDE SEQUENCE [LARGE SCALE GENOMIC DNA]</scope>
    <source>
        <strain evidence="6 7">CET450</strain>
    </source>
</reference>
<comment type="caution">
    <text evidence="6">The sequence shown here is derived from an EMBL/GenBank/DDBJ whole genome shotgun (WGS) entry which is preliminary data.</text>
</comment>
<dbReference type="PANTHER" id="PTHR33867:SF1">
    <property type="entry name" value="RIBOSOME MATURATION FACTOR RIMP"/>
    <property type="match status" value="1"/>
</dbReference>
<sequence length="153" mass="17431">MKKAQKIEDLLAPVAASEKIEIVDVQYVKEVGDWVARIFIDKDGGVTINDCENISYIFSTFLDESDSDILKDSYVLEISSPGFNRVLKNEKSFRRFMGSKTRIQTFKPINNQRNFLGTLLNFEDGKIKIDDVINGIVEIEFSDIKKANIETDI</sequence>
<dbReference type="SUPFAM" id="SSF75420">
    <property type="entry name" value="YhbC-like, N-terminal domain"/>
    <property type="match status" value="1"/>
</dbReference>
<dbReference type="InterPro" id="IPR036847">
    <property type="entry name" value="RimP_C_sf"/>
</dbReference>
<evidence type="ECO:0000256" key="2">
    <source>
        <dbReference type="ARBA" id="ARBA00022517"/>
    </source>
</evidence>
<name>A0A1E5IJH0_ENDTX</name>
<dbReference type="InterPro" id="IPR035956">
    <property type="entry name" value="RimP_N_sf"/>
</dbReference>
<accession>A0A1E5IJH0</accession>
<organism evidence="6 7">
    <name type="scientific">Endomicrobium trichonymphae</name>
    <dbReference type="NCBI Taxonomy" id="1408204"/>
    <lineage>
        <taxon>Bacteria</taxon>
        <taxon>Pseudomonadati</taxon>
        <taxon>Elusimicrobiota</taxon>
        <taxon>Endomicrobiia</taxon>
        <taxon>Endomicrobiales</taxon>
        <taxon>Endomicrobiaceae</taxon>
        <taxon>Candidatus Endomicrobiellum</taxon>
    </lineage>
</organism>
<evidence type="ECO:0000313" key="7">
    <source>
        <dbReference type="Proteomes" id="UP000095237"/>
    </source>
</evidence>
<proteinExistence type="inferred from homology"/>
<protein>
    <recommendedName>
        <fullName evidence="3">Ribosome maturation factor RimP</fullName>
    </recommendedName>
</protein>
<evidence type="ECO:0000259" key="5">
    <source>
        <dbReference type="Pfam" id="PF17384"/>
    </source>
</evidence>
<feature type="domain" description="Ribosome maturation factor RimP C-terminal" evidence="5">
    <location>
        <begin position="87"/>
        <end position="151"/>
    </location>
</feature>
<dbReference type="AlphaFoldDB" id="A0A1E5IJH0"/>
<dbReference type="PANTHER" id="PTHR33867">
    <property type="entry name" value="RIBOSOME MATURATION FACTOR RIMP"/>
    <property type="match status" value="1"/>
</dbReference>
<comment type="function">
    <text evidence="3">Required for maturation of 30S ribosomal subunits.</text>
</comment>
<keyword evidence="2 3" id="KW-0690">Ribosome biogenesis</keyword>
<dbReference type="GO" id="GO:0000028">
    <property type="term" value="P:ribosomal small subunit assembly"/>
    <property type="evidence" value="ECO:0007669"/>
    <property type="project" value="TreeGrafter"/>
</dbReference>
<dbReference type="InterPro" id="IPR028989">
    <property type="entry name" value="RimP_N"/>
</dbReference>
<evidence type="ECO:0000259" key="4">
    <source>
        <dbReference type="Pfam" id="PF02576"/>
    </source>
</evidence>
<dbReference type="HAMAP" id="MF_01077">
    <property type="entry name" value="RimP"/>
    <property type="match status" value="1"/>
</dbReference>
<dbReference type="InterPro" id="IPR028998">
    <property type="entry name" value="RimP_C"/>
</dbReference>
<gene>
    <name evidence="3" type="primary">rimP</name>
    <name evidence="6" type="ORF">ATZ36_16830</name>
</gene>
<dbReference type="Pfam" id="PF17384">
    <property type="entry name" value="DUF150_C"/>
    <property type="match status" value="1"/>
</dbReference>
<keyword evidence="7" id="KW-1185">Reference proteome</keyword>
<keyword evidence="1 3" id="KW-0963">Cytoplasm</keyword>
<feature type="domain" description="Ribosome maturation factor RimP N-terminal" evidence="4">
    <location>
        <begin position="10"/>
        <end position="83"/>
    </location>
</feature>